<feature type="chain" id="PRO_5026668586" evidence="1">
    <location>
        <begin position="33"/>
        <end position="3851"/>
    </location>
</feature>
<proteinExistence type="predicted"/>
<feature type="signal peptide" evidence="1">
    <location>
        <begin position="1"/>
        <end position="32"/>
    </location>
</feature>
<dbReference type="KEGG" id="chu:CHU_1557"/>
<dbReference type="Pfam" id="PF13585">
    <property type="entry name" value="CHU_C"/>
    <property type="match status" value="1"/>
</dbReference>
<gene>
    <name evidence="3" type="ordered locus">CHU_1557</name>
</gene>
<dbReference type="Proteomes" id="UP000001822">
    <property type="component" value="Chromosome"/>
</dbReference>
<feature type="domain" description="Ig-like" evidence="2">
    <location>
        <begin position="1744"/>
        <end position="1840"/>
    </location>
</feature>
<dbReference type="PROSITE" id="PS50835">
    <property type="entry name" value="IG_LIKE"/>
    <property type="match status" value="1"/>
</dbReference>
<evidence type="ECO:0000256" key="1">
    <source>
        <dbReference type="SAM" id="SignalP"/>
    </source>
</evidence>
<dbReference type="InterPro" id="IPR013783">
    <property type="entry name" value="Ig-like_fold"/>
</dbReference>
<accession>A0A6N4SR99</accession>
<dbReference type="GO" id="GO:0016798">
    <property type="term" value="F:hydrolase activity, acting on glycosyl bonds"/>
    <property type="evidence" value="ECO:0007669"/>
    <property type="project" value="UniProtKB-KW"/>
</dbReference>
<reference evidence="3 4" key="1">
    <citation type="journal article" date="2007" name="Appl. Environ. Microbiol.">
        <title>Genome sequence of the cellulolytic gliding bacterium Cytophaga hutchinsonii.</title>
        <authorList>
            <person name="Xie G."/>
            <person name="Bruce D.C."/>
            <person name="Challacombe J.F."/>
            <person name="Chertkov O."/>
            <person name="Detter J.C."/>
            <person name="Gilna P."/>
            <person name="Han C.S."/>
            <person name="Lucas S."/>
            <person name="Misra M."/>
            <person name="Myers G.L."/>
            <person name="Richardson P."/>
            <person name="Tapia R."/>
            <person name="Thayer N."/>
            <person name="Thompson L.S."/>
            <person name="Brettin T.S."/>
            <person name="Henrissat B."/>
            <person name="Wilson D.B."/>
            <person name="McBride M.J."/>
        </authorList>
    </citation>
    <scope>NUCLEOTIDE SEQUENCE [LARGE SCALE GENOMIC DNA]</scope>
    <source>
        <strain evidence="4">ATCC 33406 / DSM 1761 / CIP 103989 / NBRC 15051 / NCIMB 9469 / D465</strain>
    </source>
</reference>
<keyword evidence="1" id="KW-0732">Signal</keyword>
<keyword evidence="3" id="KW-0326">Glycosidase</keyword>
<evidence type="ECO:0000259" key="2">
    <source>
        <dbReference type="PROSITE" id="PS50835"/>
    </source>
</evidence>
<dbReference type="EMBL" id="CP000383">
    <property type="protein sequence ID" value="ABG58828.1"/>
    <property type="molecule type" value="Genomic_DNA"/>
</dbReference>
<organism evidence="3 4">
    <name type="scientific">Cytophaga hutchinsonii (strain ATCC 33406 / DSM 1761 / CIP 103989 / NBRC 15051 / NCIMB 9469 / D465)</name>
    <dbReference type="NCBI Taxonomy" id="269798"/>
    <lineage>
        <taxon>Bacteria</taxon>
        <taxon>Pseudomonadati</taxon>
        <taxon>Bacteroidota</taxon>
        <taxon>Cytophagia</taxon>
        <taxon>Cytophagales</taxon>
        <taxon>Cytophagaceae</taxon>
        <taxon>Cytophaga</taxon>
    </lineage>
</organism>
<dbReference type="Gene3D" id="2.60.40.10">
    <property type="entry name" value="Immunoglobulins"/>
    <property type="match status" value="1"/>
</dbReference>
<sequence length="3851" mass="391353">MEQLYTFKIKHTIHQQLLSLALLMLTCVTSFAEGTAQLTPTLASDNQGVLQLWDNNDPARNSFTYGAPETKRLNFTICNPTEVVYFGMNYDAGDMGGTSTLWYRIIDPNNNQAFPATGWRQVTNTGAGSIGSYAQAVAGPNTIVGGAGGYTPLSFNVTPAMGGGDYYIEFFRKSTAGMPTGIPIVQDFVIRTPAETAAIATQQKTKVRLRYFDLTVTNGAGGTRIPGRLFSKTWDINVNAANAAFIATMYVYANDGIVTGLNFNRIRPFGFTIACNSTGVANTGNTALDRRSTNTNSTYADYKIFLNDPDQCAYGTGIFGDILNKNNITVTGCDVNNRCINIVVDKAGGAELLLNFNGVPGYQFGTSDVIIKQTLVVGSNCIPWNSRDGLGNLITPGTPLDMRLDYFNGITHLPLFDVENHPYGYIVSLVRPAGPPPLLFWDDTGIGGGTANLSGCTTGVPTATSGCHGFGSVTAGAIPASSNPTTNDWGNNRTINTWWYANYINVNAVYNVPGSIAVDANTGTPGTGSANDINSCTNAGPIQLNGAVTGATGGRWSIKPGVTGTFANVNSPITTFTPSTADLALPSIYLYLTSTGNGGCPSVKDSIKVTFIGGPTVSAGPPQSACANNPTLTLNGNSTVAPGIRWTGGAGTFVPNNTTKNATYTPTAAEITAGSVTLTITTTGSTLCPEATANVTLTYTPAPTVNAGSPVSVCANNAVASLVGTATNQTGVTWSGGTGTFGTPGSTSTTYTPSATEINAAPTAVTLTLTASKAGCNSVTSNVNVNITPRPTANAGLNRTICKNDSVNLAGSVTIATGGTWSGGTGKFTPNANSLTANYKPSTTELAGSSVVLTLTTTGNGLCTPVQSQMTINFNDAPTAVASGPANVCANNPTINLSSVVTGSPGQLWIGGSGGTFVPSTTAKDVTYTPTASEIASGFTGIVLQTTGGICPPVYDTLIISFGPAPTVDAGLPVSICENKPTGSLAGSSTGGAAISWSSPTGGLFSAPTTVNPTYTATASDIAAGSVTLTITGTLPTCNPVTDQVVVTITPQPTVSAGPSRSVCRNNPTATFNGSFGGATGVQWTTGGDGTFGSATSAVTTYTAGPNDLVAGTVTLRLTTTGNGNCNPVFATTTMTFTATPVVVAGNYTVCSNNAAVNLNGSVTIATGGRWTGGAGSFSPSRNVLNPIYTPTAAEISAGTLNLTLQSTGNGNCNAVSSTGTITFSPAPTVTPTTPVNVCADFPTATISATRTLATGIVWSGGTGTIANTTAASTSYTPSLSEITAGTATLTVTTTGNGTCSPVSANVTILIAPAPTVNAGANQVVCGTVSTVSNLSGTVTGATGGTWSKVSGTGTFGNANNTSTTYTPSNQDVINGSVTLRLTSTGNGLCQPVSNTMTISYTPVPSINAGADQIVCSTELPISLSATGSPAVWSAAGGVYGNANSLTTTYMPSAGEIAAGTVTLTINTTPSGACPTKSSQITITIPAGPIVNPGPANQTMCGSLATYQLTGTVTNATGGVWTTSGTGSFLPNANTLNATYSPSATDRANGSVNITLTSTGNGFCKQVARQITLTITPAITVSAGPNQTFCADAGGFALNGTVAVATGGVWSITSGSGTIGTPASLSTTYTPSAADLTAGSVSLLLTSTGNGGCPAVTSAVTFTITPAPTLTIPSNLTICGDSAYVQLSATYTIATGVAWTTSGTGSFTPNASTASARYIPSAADIAAGTVTLTATTTGNGICNPIVRNVTITITPIVTLNAGSNQTVCENNSIVNLNAVTTVASAVNWTTNGTGTFANQTAPSTTYTPSVADIAGGLVTLTVRTTGNGSCKAKTGQVQVTIKPAPIVDAGLPQTLCANVSAISLNGTVTNAAGGTWTSNGTGTFANANALATTYTPTQADTTAGSVIFTLTSTGNGTCTPVFKTVTVTFKKVPIVVAGPNQTICGDSTYIQLAGKITNAGGGVWSKSGTGIFFPSTIDLNAVYSITNADRAAGTVVLTLTSTSNGACPAESKSLTLTITPAPVVSIDSDRIVCANSAVTSVSGSFTAGATGIRWTTSGTGTFSSTTLTTVTYTPSAIDKAAGSVVLAMTTTGNGTCKPAQGHLTLTITPAPTLEAGFNKTICADSLGVLLNEATLTTATGVLWSTSGSGVFGPNNTAVQPTYFPSAADITAGLVRIAGVTTGNGTCLAVRDTINIRITPRPTVNAGTDIAICADSGGVILDGNSTIAGGVRWTTSGSGTFVPSALVKNAEYIPSNADTTAKNIVLTLTTTNNGTCRPVSDNVNITIAPVPVVNAGSDRTVCADVDQLLLGGKVLNATGGIWTTSGSGVFDPNNTTLNPNYSPSASDLTVGTVVLTLTSTGNGLCNAVSENVNLQFNPVATISAGNNLQVCNSVPTVTVNASGTNLSNVSWIILSGNGSLSSASTLSTTYNVDAADAVPGGSVTLRIIGSALSGCSNVMDDVVITFVAAPPIDAGPSKTVCSTDLPIKLEGTGSSAKWSGYAGTFNPNDETLNALYTPSAGEISAGTVTLTLTTINNGVCSAATDNVTFTIIPGPVVDAGTVPRICTNSPNVGLSGTSNGISTGVIWSTSGSGSFANGTTLTPTYTPSNSDKNGGEVVLTITSTGNNTACRAATDTVKLSIAPAPKITVGSNQTVCGDATTVDVNSTVTNATGVLWSNVTANGTFVNNTATSTKYNVAVPADTTAGTITVQVSTTGQLTGCPAATAQMSITFTRPPKVNAGSPITVCTDTTSIPLNGSVLVASGGIWTSPSGGTFTPNAGLLNANYIPSAADKAAGNVTLTLTTTGNGTCNAYTSTVAITLDPKPTLTGSVGNDSICTGNVITASSSFTNATSIIWKTTGTGTFNTTTGNSIIYTPSADDELNGGVIIYVSTLGSNPCKEIDKYFSITILQSPASLVNAGFDQIACADAGFFPLNGTVGGLGGSGIWTSGTGRGDFYPDATDLNPIFVADQADIDAGGLTITLTSTNNGICSPSFDDMILTITPAPTVSAGSDVTLCADTAFVQLTPTITNALGGEWATTGTGIFSPSISDLNAVYVPSAADRAKGLVGISLQTTGNGTCNAYFDDFIIKLTPKPTVNVGPDKLVCADQVVDLSADITIATGVDWTTSGAGIFTNPSNSLTSQYIMFDSDTANKIFNVFAKTVNQGLCKPVYDTLKITVQPVPVVIASSDQAVCADLNIIQVSAGVANAASVEWTTSGSGSFTPNSTGSPISYNFSQEDLTSGSVTLTATSANSGICSSRNSDLTVTISPVPEVSAGAPIICDTLNGAALTGTIISSLSGDATWSSSTAGTFAVNNSTLNAVYYPTHADIVAGKVTLTLTASNYGTCNAVSSTADLLIEPMPIANAGTDQFSCVGAAITVEAHNIENGVNYSWEDETGTVVAPANAPSHTFTIAGDTKRILVAENYKGCITTDTVAITTFVLPNYTFSPNAPTCYRENLLIQSNPSPQPTVPGLYQWFNNGSIMTGQDKTFIIVPDTGIFRIEFSYGNCSSSDQIQVRPVPIITTADAIACGNTSLSAAAIPATSTINWSLNGAPQGTGSPITITSVPNDTIKYDIVATNPATGCSSVDSVYVIGLPIPQMVSLDSTTCEGLQVRLTARPVNIPNLDQFLQLTFDWRKDGGAIFSRDSTIIVSTIGTYKGALSIDQCKDTSTNVIDYAAYPVSTLPEEYVYCPDAGLPVTLDPGNQPAGTTFLWNNGTAATSDTLNVMPLDDSSYVVVITNKYNCSTTDQTNVLAICAPIIKVPTAFTPDLLGSGNDQYFRGYGRYEQNYKLTVFNRWGEVIFMSTDKNAAWDGNYLGQPAPSGIYPWIVTYEGRRQFKGPYKQTGQVTIIR</sequence>
<name>A0A6N4SR99_CYTH3</name>
<evidence type="ECO:0000313" key="4">
    <source>
        <dbReference type="Proteomes" id="UP000001822"/>
    </source>
</evidence>
<dbReference type="EC" id="3.2.1.-" evidence="3"/>
<keyword evidence="4" id="KW-1185">Reference proteome</keyword>
<evidence type="ECO:0000313" key="3">
    <source>
        <dbReference type="EMBL" id="ABG58828.1"/>
    </source>
</evidence>
<protein>
    <submittedName>
        <fullName evidence="3">CHU large protein uncharacterized</fullName>
        <ecNumber evidence="3">3.2.1.-</ecNumber>
    </submittedName>
</protein>
<keyword evidence="3" id="KW-0378">Hydrolase</keyword>
<dbReference type="InterPro" id="IPR007110">
    <property type="entry name" value="Ig-like_dom"/>
</dbReference>
<dbReference type="RefSeq" id="WP_011584943.1">
    <property type="nucleotide sequence ID" value="NC_008255.1"/>
</dbReference>